<dbReference type="InterPro" id="IPR023298">
    <property type="entry name" value="ATPase_P-typ_TM_dom_sf"/>
</dbReference>
<dbReference type="STRING" id="1798680.A3J66_03595"/>
<keyword evidence="8 11" id="KW-1133">Transmembrane helix</keyword>
<name>A0A1F6M7F4_9BACT</name>
<keyword evidence="4 11" id="KW-0812">Transmembrane</keyword>
<keyword evidence="9 11" id="KW-0472">Membrane</keyword>
<dbReference type="SUPFAM" id="SSF81660">
    <property type="entry name" value="Metal cation-transporting ATPase, ATP-binding domain N"/>
    <property type="match status" value="1"/>
</dbReference>
<evidence type="ECO:0000256" key="11">
    <source>
        <dbReference type="SAM" id="Phobius"/>
    </source>
</evidence>
<evidence type="ECO:0000256" key="10">
    <source>
        <dbReference type="SAM" id="MobiDB-lite"/>
    </source>
</evidence>
<evidence type="ECO:0000256" key="4">
    <source>
        <dbReference type="ARBA" id="ARBA00022692"/>
    </source>
</evidence>
<feature type="transmembrane region" description="Helical" evidence="11">
    <location>
        <begin position="720"/>
        <end position="742"/>
    </location>
</feature>
<evidence type="ECO:0000256" key="3">
    <source>
        <dbReference type="ARBA" id="ARBA00022475"/>
    </source>
</evidence>
<dbReference type="InterPro" id="IPR006068">
    <property type="entry name" value="ATPase_P-typ_cation-transptr_C"/>
</dbReference>
<dbReference type="Gene3D" id="1.20.1110.10">
    <property type="entry name" value="Calcium-transporting ATPase, transmembrane domain"/>
    <property type="match status" value="1"/>
</dbReference>
<dbReference type="InterPro" id="IPR008250">
    <property type="entry name" value="ATPase_P-typ_transduc_dom_A_sf"/>
</dbReference>
<keyword evidence="3" id="KW-1003">Cell membrane</keyword>
<feature type="region of interest" description="Disordered" evidence="10">
    <location>
        <begin position="27"/>
        <end position="46"/>
    </location>
</feature>
<evidence type="ECO:0000256" key="5">
    <source>
        <dbReference type="ARBA" id="ARBA00022741"/>
    </source>
</evidence>
<dbReference type="SMART" id="SM00831">
    <property type="entry name" value="Cation_ATPase_N"/>
    <property type="match status" value="1"/>
</dbReference>
<dbReference type="SFLD" id="SFLDF00027">
    <property type="entry name" value="p-type_atpase"/>
    <property type="match status" value="1"/>
</dbReference>
<accession>A0A1F6M7F4</accession>
<feature type="transmembrane region" description="Helical" evidence="11">
    <location>
        <begin position="250"/>
        <end position="270"/>
    </location>
</feature>
<dbReference type="PROSITE" id="PS00154">
    <property type="entry name" value="ATPASE_E1_E2"/>
    <property type="match status" value="1"/>
</dbReference>
<evidence type="ECO:0000256" key="1">
    <source>
        <dbReference type="ARBA" id="ARBA00004651"/>
    </source>
</evidence>
<dbReference type="Gene3D" id="3.40.50.1000">
    <property type="entry name" value="HAD superfamily/HAD-like"/>
    <property type="match status" value="1"/>
</dbReference>
<dbReference type="Gene3D" id="3.40.1110.10">
    <property type="entry name" value="Calcium-transporting ATPase, cytoplasmic domain N"/>
    <property type="match status" value="1"/>
</dbReference>
<protein>
    <recommendedName>
        <fullName evidence="12">Cation-transporting P-type ATPase N-terminal domain-containing protein</fullName>
    </recommendedName>
</protein>
<dbReference type="InterPro" id="IPR023299">
    <property type="entry name" value="ATPase_P-typ_cyto_dom_N"/>
</dbReference>
<dbReference type="GO" id="GO:0016887">
    <property type="term" value="F:ATP hydrolysis activity"/>
    <property type="evidence" value="ECO:0007669"/>
    <property type="project" value="InterPro"/>
</dbReference>
<evidence type="ECO:0000313" key="14">
    <source>
        <dbReference type="Proteomes" id="UP000176282"/>
    </source>
</evidence>
<dbReference type="Pfam" id="PF00122">
    <property type="entry name" value="E1-E2_ATPase"/>
    <property type="match status" value="1"/>
</dbReference>
<dbReference type="SFLD" id="SFLDG00002">
    <property type="entry name" value="C1.7:_P-type_atpase_like"/>
    <property type="match status" value="1"/>
</dbReference>
<feature type="transmembrane region" description="Helical" evidence="11">
    <location>
        <begin position="790"/>
        <end position="809"/>
    </location>
</feature>
<dbReference type="Pfam" id="PF08282">
    <property type="entry name" value="Hydrolase_3"/>
    <property type="match status" value="1"/>
</dbReference>
<dbReference type="InterPro" id="IPR023214">
    <property type="entry name" value="HAD_sf"/>
</dbReference>
<comment type="subcellular location">
    <subcellularLocation>
        <location evidence="1">Cell membrane</location>
        <topology evidence="1">Multi-pass membrane protein</topology>
    </subcellularLocation>
</comment>
<comment type="similarity">
    <text evidence="2">Belongs to the cation transport ATPase (P-type) (TC 3.A.3) family. Type IIA subfamily.</text>
</comment>
<dbReference type="PRINTS" id="PR00120">
    <property type="entry name" value="HATPASE"/>
</dbReference>
<dbReference type="Pfam" id="PF00690">
    <property type="entry name" value="Cation_ATPase_N"/>
    <property type="match status" value="1"/>
</dbReference>
<keyword evidence="7" id="KW-1278">Translocase</keyword>
<dbReference type="Pfam" id="PF13246">
    <property type="entry name" value="Cation_ATPase"/>
    <property type="match status" value="1"/>
</dbReference>
<feature type="transmembrane region" description="Helical" evidence="11">
    <location>
        <begin position="688"/>
        <end position="708"/>
    </location>
</feature>
<dbReference type="InterPro" id="IPR004014">
    <property type="entry name" value="ATPase_P-typ_cation-transptr_N"/>
</dbReference>
<feature type="transmembrane region" description="Helical" evidence="11">
    <location>
        <begin position="62"/>
        <end position="80"/>
    </location>
</feature>
<evidence type="ECO:0000256" key="9">
    <source>
        <dbReference type="ARBA" id="ARBA00023136"/>
    </source>
</evidence>
<dbReference type="AlphaFoldDB" id="A0A1F6M7F4"/>
<proteinExistence type="inferred from homology"/>
<evidence type="ECO:0000256" key="6">
    <source>
        <dbReference type="ARBA" id="ARBA00022840"/>
    </source>
</evidence>
<dbReference type="InterPro" id="IPR044492">
    <property type="entry name" value="P_typ_ATPase_HD_dom"/>
</dbReference>
<organism evidence="13 14">
    <name type="scientific">Candidatus Magasanikbacteria bacterium RIFCSPHIGHO2_02_FULL_47_14</name>
    <dbReference type="NCBI Taxonomy" id="1798680"/>
    <lineage>
        <taxon>Bacteria</taxon>
        <taxon>Candidatus Magasanikiibacteriota</taxon>
    </lineage>
</organism>
<dbReference type="NCBIfam" id="TIGR01494">
    <property type="entry name" value="ATPase_P-type"/>
    <property type="match status" value="2"/>
</dbReference>
<dbReference type="InterPro" id="IPR001757">
    <property type="entry name" value="P_typ_ATPase"/>
</dbReference>
<dbReference type="SUPFAM" id="SSF56784">
    <property type="entry name" value="HAD-like"/>
    <property type="match status" value="1"/>
</dbReference>
<evidence type="ECO:0000256" key="7">
    <source>
        <dbReference type="ARBA" id="ARBA00022967"/>
    </source>
</evidence>
<keyword evidence="6" id="KW-0067">ATP-binding</keyword>
<dbReference type="GO" id="GO:0005524">
    <property type="term" value="F:ATP binding"/>
    <property type="evidence" value="ECO:0007669"/>
    <property type="project" value="UniProtKB-KW"/>
</dbReference>
<dbReference type="SFLD" id="SFLDS00003">
    <property type="entry name" value="Haloacid_Dehalogenase"/>
    <property type="match status" value="1"/>
</dbReference>
<reference evidence="13 14" key="1">
    <citation type="journal article" date="2016" name="Nat. Commun.">
        <title>Thousands of microbial genomes shed light on interconnected biogeochemical processes in an aquifer system.</title>
        <authorList>
            <person name="Anantharaman K."/>
            <person name="Brown C.T."/>
            <person name="Hug L.A."/>
            <person name="Sharon I."/>
            <person name="Castelle C.J."/>
            <person name="Probst A.J."/>
            <person name="Thomas B.C."/>
            <person name="Singh A."/>
            <person name="Wilkins M.J."/>
            <person name="Karaoz U."/>
            <person name="Brodie E.L."/>
            <person name="Williams K.H."/>
            <person name="Hubbard S.S."/>
            <person name="Banfield J.F."/>
        </authorList>
    </citation>
    <scope>NUCLEOTIDE SEQUENCE [LARGE SCALE GENOMIC DNA]</scope>
</reference>
<evidence type="ECO:0000256" key="2">
    <source>
        <dbReference type="ARBA" id="ARBA00005675"/>
    </source>
</evidence>
<dbReference type="Pfam" id="PF00689">
    <property type="entry name" value="Cation_ATPase_C"/>
    <property type="match status" value="1"/>
</dbReference>
<evidence type="ECO:0000259" key="12">
    <source>
        <dbReference type="SMART" id="SM00831"/>
    </source>
</evidence>
<feature type="transmembrane region" description="Helical" evidence="11">
    <location>
        <begin position="867"/>
        <end position="887"/>
    </location>
</feature>
<evidence type="ECO:0000256" key="8">
    <source>
        <dbReference type="ARBA" id="ARBA00022989"/>
    </source>
</evidence>
<dbReference type="InterPro" id="IPR050510">
    <property type="entry name" value="Cation_transp_ATPase_P-type"/>
</dbReference>
<gene>
    <name evidence="13" type="ORF">A3J66_03595</name>
</gene>
<dbReference type="SUPFAM" id="SSF81653">
    <property type="entry name" value="Calcium ATPase, transduction domain A"/>
    <property type="match status" value="1"/>
</dbReference>
<dbReference type="InterPro" id="IPR018303">
    <property type="entry name" value="ATPase_P-typ_P_site"/>
</dbReference>
<dbReference type="PRINTS" id="PR00119">
    <property type="entry name" value="CATATPASE"/>
</dbReference>
<dbReference type="Proteomes" id="UP000176282">
    <property type="component" value="Unassembled WGS sequence"/>
</dbReference>
<dbReference type="GO" id="GO:0005886">
    <property type="term" value="C:plasma membrane"/>
    <property type="evidence" value="ECO:0007669"/>
    <property type="project" value="UniProtKB-SubCell"/>
</dbReference>
<evidence type="ECO:0000313" key="13">
    <source>
        <dbReference type="EMBL" id="OGH67488.1"/>
    </source>
</evidence>
<dbReference type="InterPro" id="IPR036412">
    <property type="entry name" value="HAD-like_sf"/>
</dbReference>
<feature type="transmembrane region" description="Helical" evidence="11">
    <location>
        <begin position="282"/>
        <end position="304"/>
    </location>
</feature>
<feature type="transmembrane region" description="Helical" evidence="11">
    <location>
        <begin position="829"/>
        <end position="847"/>
    </location>
</feature>
<dbReference type="PANTHER" id="PTHR43294">
    <property type="entry name" value="SODIUM/POTASSIUM-TRANSPORTING ATPASE SUBUNIT ALPHA"/>
    <property type="match status" value="1"/>
</dbReference>
<sequence length="891" mass="97573">MSTFFMNFHAQSISQVLEAVQADQTQGLSAEQADRRRRERGSNTLPKSTQTLSALRIFLHQWRSPLIIILLVAGTASVFLREHVDAVIIYGTAGFNALIGFFQEYKANRALEKLRSMVEYKALILRDGVKKYIPSTDIVVGDILFFTPGDKIQADGRLLVADHIEINEATVTGESAPVKKQCEAISEEAVLADRKNMIYRGTEVVMGEGCAVITAIGRDTEIGRIATMVEETKEEETPLQRQLGRLARTISVMVVVIAVGLFGLGVLLASDTYHPFELFETSVAVAVAAIPEGLAISLTVILAIGMQQILKRRALVRRPLAAETLGSVSVLCVDKTGTLTEGRMRVSHLLTPNMSLTTEEIRRAPLQQPEYQCIRLSLHIGALANTGSLENPSASEQAWRFTGDTTDVALLHMAAVVGMEKQALDKTFPRIANVPFSSEQKYAASLHQGDLGKVLYVKGAPEVILSHSVAYESQGTHVPVDTKMHTWFEEQMKSLTQQGYRTLAVAYKPMDGATTLQESDVEDLIFVGLFAISDPLRAEVKDTLRVARQAGIRTIMITGDHAQTAQTIAQEIGLARNGSVCDGAALDTLSDDELTQTLRHTDVFARVDPKHKIRIVRALQKQGEVVAMTGDGVNDAPALKGADIGIAVGSGTDVAKEIADLVLLDDGVTTIVAAIEEGRRIYQNIKKVVLYLLSSSFSEVILIAGSLITGMPLAVLPAQILWINIIEESFPTIALAFDKGEVQNMSDAPRKKSSSLLDQEMKAMIGIISVLSSLILFGIFVYMMKATQNLPLARTIMFAGLGVGPLLYIYSVRSMRSMIWSMNPLNNHFLTGSIVFGWAMLLIAIYVRPFQLLLKTVPLSAEHWLVLFAFAGLNVCLIEIIKWIFLIRKKV</sequence>
<dbReference type="EMBL" id="MFQB01000031">
    <property type="protein sequence ID" value="OGH67488.1"/>
    <property type="molecule type" value="Genomic_DNA"/>
</dbReference>
<dbReference type="SUPFAM" id="SSF81665">
    <property type="entry name" value="Calcium ATPase, transmembrane domain M"/>
    <property type="match status" value="1"/>
</dbReference>
<dbReference type="Gene3D" id="2.70.150.10">
    <property type="entry name" value="Calcium-transporting ATPase, cytoplasmic transduction domain A"/>
    <property type="match status" value="1"/>
</dbReference>
<dbReference type="InterPro" id="IPR059000">
    <property type="entry name" value="ATPase_P-type_domA"/>
</dbReference>
<keyword evidence="5" id="KW-0547">Nucleotide-binding</keyword>
<dbReference type="PANTHER" id="PTHR43294:SF21">
    <property type="entry name" value="CATION TRANSPORTING ATPASE"/>
    <property type="match status" value="1"/>
</dbReference>
<feature type="transmembrane region" description="Helical" evidence="11">
    <location>
        <begin position="86"/>
        <end position="105"/>
    </location>
</feature>
<comment type="caution">
    <text evidence="13">The sequence shown here is derived from an EMBL/GenBank/DDBJ whole genome shotgun (WGS) entry which is preliminary data.</text>
</comment>
<feature type="domain" description="Cation-transporting P-type ATPase N-terminal" evidence="12">
    <location>
        <begin position="7"/>
        <end position="82"/>
    </location>
</feature>
<feature type="transmembrane region" description="Helical" evidence="11">
    <location>
        <begin position="763"/>
        <end position="784"/>
    </location>
</feature>